<keyword evidence="4 5" id="KW-0067">ATP-binding</keyword>
<feature type="binding site" evidence="5">
    <location>
        <position position="38"/>
    </location>
    <ligand>
        <name>ATP</name>
        <dbReference type="ChEBI" id="CHEBI:30616"/>
    </ligand>
</feature>
<reference evidence="9" key="1">
    <citation type="submission" date="2024-03" db="EMBL/GenBank/DDBJ databases">
        <title>WGS assembly of Saponaria officinalis var. Norfolk2.</title>
        <authorList>
            <person name="Jenkins J."/>
            <person name="Shu S."/>
            <person name="Grimwood J."/>
            <person name="Barry K."/>
            <person name="Goodstein D."/>
            <person name="Schmutz J."/>
            <person name="Leebens-Mack J."/>
            <person name="Osbourn A."/>
        </authorList>
    </citation>
    <scope>NUCLEOTIDE SEQUENCE [LARGE SCALE GENOMIC DNA]</scope>
    <source>
        <strain evidence="9">JIC</strain>
    </source>
</reference>
<evidence type="ECO:0000256" key="4">
    <source>
        <dbReference type="ARBA" id="ARBA00022840"/>
    </source>
</evidence>
<proteinExistence type="inferred from homology"/>
<keyword evidence="6" id="KW-0723">Serine/threonine-protein kinase</keyword>
<dbReference type="PROSITE" id="PS00107">
    <property type="entry name" value="PROTEIN_KINASE_ATP"/>
    <property type="match status" value="1"/>
</dbReference>
<dbReference type="PANTHER" id="PTHR48011">
    <property type="entry name" value="CCR4-NOT TRANSCRIPTIONAL COMPLEX SUBUNIT CAF120-RELATED"/>
    <property type="match status" value="1"/>
</dbReference>
<dbReference type="SMART" id="SM00220">
    <property type="entry name" value="S_TKc"/>
    <property type="match status" value="1"/>
</dbReference>
<keyword evidence="7" id="KW-0812">Transmembrane</keyword>
<dbReference type="GO" id="GO:0005524">
    <property type="term" value="F:ATP binding"/>
    <property type="evidence" value="ECO:0007669"/>
    <property type="project" value="UniProtKB-UniRule"/>
</dbReference>
<dbReference type="PROSITE" id="PS50011">
    <property type="entry name" value="PROTEIN_KINASE_DOM"/>
    <property type="match status" value="1"/>
</dbReference>
<dbReference type="Pfam" id="PF00069">
    <property type="entry name" value="Pkinase"/>
    <property type="match status" value="1"/>
</dbReference>
<dbReference type="SUPFAM" id="SSF56112">
    <property type="entry name" value="Protein kinase-like (PK-like)"/>
    <property type="match status" value="1"/>
</dbReference>
<evidence type="ECO:0000256" key="3">
    <source>
        <dbReference type="ARBA" id="ARBA00022777"/>
    </source>
</evidence>
<dbReference type="EMBL" id="JBDFQZ010000005">
    <property type="protein sequence ID" value="KAK9727118.1"/>
    <property type="molecule type" value="Genomic_DNA"/>
</dbReference>
<dbReference type="Proteomes" id="UP001443914">
    <property type="component" value="Unassembled WGS sequence"/>
</dbReference>
<dbReference type="InterPro" id="IPR052751">
    <property type="entry name" value="Plant_MAPKKK"/>
</dbReference>
<dbReference type="PANTHER" id="PTHR48011:SF7">
    <property type="entry name" value="F10K1.14 PROTEIN"/>
    <property type="match status" value="1"/>
</dbReference>
<evidence type="ECO:0000259" key="8">
    <source>
        <dbReference type="PROSITE" id="PS50011"/>
    </source>
</evidence>
<evidence type="ECO:0000256" key="1">
    <source>
        <dbReference type="ARBA" id="ARBA00022679"/>
    </source>
</evidence>
<name>A0AAW1L1V1_SAPOF</name>
<gene>
    <name evidence="9" type="ORF">RND81_05G259200</name>
</gene>
<dbReference type="Gene3D" id="1.10.510.10">
    <property type="entry name" value="Transferase(Phosphotransferase) domain 1"/>
    <property type="match status" value="1"/>
</dbReference>
<dbReference type="InterPro" id="IPR000719">
    <property type="entry name" value="Prot_kinase_dom"/>
</dbReference>
<dbReference type="GO" id="GO:0007165">
    <property type="term" value="P:signal transduction"/>
    <property type="evidence" value="ECO:0007669"/>
    <property type="project" value="TreeGrafter"/>
</dbReference>
<dbReference type="PROSITE" id="PS00108">
    <property type="entry name" value="PROTEIN_KINASE_ST"/>
    <property type="match status" value="1"/>
</dbReference>
<dbReference type="InterPro" id="IPR008271">
    <property type="entry name" value="Ser/Thr_kinase_AS"/>
</dbReference>
<evidence type="ECO:0000256" key="7">
    <source>
        <dbReference type="SAM" id="Phobius"/>
    </source>
</evidence>
<protein>
    <recommendedName>
        <fullName evidence="8">Protein kinase domain-containing protein</fullName>
    </recommendedName>
</protein>
<evidence type="ECO:0000256" key="5">
    <source>
        <dbReference type="PROSITE-ProRule" id="PRU10141"/>
    </source>
</evidence>
<evidence type="ECO:0000313" key="10">
    <source>
        <dbReference type="Proteomes" id="UP001443914"/>
    </source>
</evidence>
<feature type="transmembrane region" description="Helical" evidence="7">
    <location>
        <begin position="399"/>
        <end position="420"/>
    </location>
</feature>
<comment type="similarity">
    <text evidence="6">Belongs to the protein kinase superfamily.</text>
</comment>
<sequence length="482" mass="53671">MEVHNQIPRWIQGKVIGKGSYGVVSLGFRDDGEKFAVKSAEKTSVSSIKALENEIEIFSSLSSSSPFIVDYYGMEETTSSKNLFMEYLPGGDVASGGTVADVDLIRSYAWCLVMALIQLHDNQIVHCDVKGSNVLLAGPTCGGVAKLADFGSSKRAGHDQRSKMVPRGSPLWMAPEVVRGESQGFESDVWALGCTVIEMFTGAPAWQDNGAHTLYKIGYSDDVPEYPARVPDSGRDFLDKCLAREPGKRWSCDRLLQHPFLLPVLAGEIVFEASPRSVFDFLDNNCNIDFLNDDVSEDEGSDEISVIRGRIGNLATVSGVNWESDGWIEVRNMGKERNEGEVEVSEGEIMRSILGVISEFDDVDDHTWTHLSIKLDDVSWCYNELFGSEVTERVVIVKILLVMILPTILYCFISIISRIVHVSKLSLIKLFRMDITLEFKRKTEEIMLLLIKINKNSLFLFSQVLKLVVDIIDCGHVLTYGE</sequence>
<dbReference type="InterPro" id="IPR011009">
    <property type="entry name" value="Kinase-like_dom_sf"/>
</dbReference>
<keyword evidence="1" id="KW-0808">Transferase</keyword>
<keyword evidence="2 5" id="KW-0547">Nucleotide-binding</keyword>
<dbReference type="AlphaFoldDB" id="A0AAW1L1V1"/>
<evidence type="ECO:0000313" key="9">
    <source>
        <dbReference type="EMBL" id="KAK9727118.1"/>
    </source>
</evidence>
<comment type="caution">
    <text evidence="9">The sequence shown here is derived from an EMBL/GenBank/DDBJ whole genome shotgun (WGS) entry which is preliminary data.</text>
</comment>
<evidence type="ECO:0000256" key="6">
    <source>
        <dbReference type="RuleBase" id="RU000304"/>
    </source>
</evidence>
<accession>A0AAW1L1V1</accession>
<dbReference type="InterPro" id="IPR017441">
    <property type="entry name" value="Protein_kinase_ATP_BS"/>
</dbReference>
<organism evidence="9 10">
    <name type="scientific">Saponaria officinalis</name>
    <name type="common">Common soapwort</name>
    <name type="synonym">Lychnis saponaria</name>
    <dbReference type="NCBI Taxonomy" id="3572"/>
    <lineage>
        <taxon>Eukaryota</taxon>
        <taxon>Viridiplantae</taxon>
        <taxon>Streptophyta</taxon>
        <taxon>Embryophyta</taxon>
        <taxon>Tracheophyta</taxon>
        <taxon>Spermatophyta</taxon>
        <taxon>Magnoliopsida</taxon>
        <taxon>eudicotyledons</taxon>
        <taxon>Gunneridae</taxon>
        <taxon>Pentapetalae</taxon>
        <taxon>Caryophyllales</taxon>
        <taxon>Caryophyllaceae</taxon>
        <taxon>Caryophylleae</taxon>
        <taxon>Saponaria</taxon>
    </lineage>
</organism>
<keyword evidence="10" id="KW-1185">Reference proteome</keyword>
<dbReference type="CDD" id="cd06606">
    <property type="entry name" value="STKc_MAPKKK"/>
    <property type="match status" value="1"/>
</dbReference>
<keyword evidence="3" id="KW-0418">Kinase</keyword>
<keyword evidence="7" id="KW-0472">Membrane</keyword>
<dbReference type="GO" id="GO:0004674">
    <property type="term" value="F:protein serine/threonine kinase activity"/>
    <property type="evidence" value="ECO:0007669"/>
    <property type="project" value="UniProtKB-KW"/>
</dbReference>
<dbReference type="Gene3D" id="3.30.200.20">
    <property type="entry name" value="Phosphorylase Kinase, domain 1"/>
    <property type="match status" value="1"/>
</dbReference>
<feature type="domain" description="Protein kinase" evidence="8">
    <location>
        <begin position="10"/>
        <end position="261"/>
    </location>
</feature>
<keyword evidence="7" id="KW-1133">Transmembrane helix</keyword>
<evidence type="ECO:0000256" key="2">
    <source>
        <dbReference type="ARBA" id="ARBA00022741"/>
    </source>
</evidence>